<feature type="compositionally biased region" description="Basic and acidic residues" evidence="1">
    <location>
        <begin position="21"/>
        <end position="38"/>
    </location>
</feature>
<evidence type="ECO:0000313" key="2">
    <source>
        <dbReference type="EMBL" id="CAK7356955.1"/>
    </source>
</evidence>
<dbReference type="Proteomes" id="UP001314170">
    <property type="component" value="Unassembled WGS sequence"/>
</dbReference>
<feature type="region of interest" description="Disordered" evidence="1">
    <location>
        <begin position="1"/>
        <end position="69"/>
    </location>
</feature>
<dbReference type="AlphaFoldDB" id="A0AAV1SWP9"/>
<comment type="caution">
    <text evidence="2">The sequence shown here is derived from an EMBL/GenBank/DDBJ whole genome shotgun (WGS) entry which is preliminary data.</text>
</comment>
<keyword evidence="3" id="KW-1185">Reference proteome</keyword>
<accession>A0AAV1SWP9</accession>
<proteinExistence type="predicted"/>
<feature type="compositionally biased region" description="Low complexity" evidence="1">
    <location>
        <begin position="58"/>
        <end position="69"/>
    </location>
</feature>
<feature type="compositionally biased region" description="Basic residues" evidence="1">
    <location>
        <begin position="1"/>
        <end position="13"/>
    </location>
</feature>
<evidence type="ECO:0000256" key="1">
    <source>
        <dbReference type="SAM" id="MobiDB-lite"/>
    </source>
</evidence>
<name>A0AAV1SWP9_9ROSI</name>
<dbReference type="EMBL" id="CAWUPB010001197">
    <property type="protein sequence ID" value="CAK7356955.1"/>
    <property type="molecule type" value="Genomic_DNA"/>
</dbReference>
<organism evidence="2 3">
    <name type="scientific">Dovyalis caffra</name>
    <dbReference type="NCBI Taxonomy" id="77055"/>
    <lineage>
        <taxon>Eukaryota</taxon>
        <taxon>Viridiplantae</taxon>
        <taxon>Streptophyta</taxon>
        <taxon>Embryophyta</taxon>
        <taxon>Tracheophyta</taxon>
        <taxon>Spermatophyta</taxon>
        <taxon>Magnoliopsida</taxon>
        <taxon>eudicotyledons</taxon>
        <taxon>Gunneridae</taxon>
        <taxon>Pentapetalae</taxon>
        <taxon>rosids</taxon>
        <taxon>fabids</taxon>
        <taxon>Malpighiales</taxon>
        <taxon>Salicaceae</taxon>
        <taxon>Flacourtieae</taxon>
        <taxon>Dovyalis</taxon>
    </lineage>
</organism>
<protein>
    <submittedName>
        <fullName evidence="2">Uncharacterized protein</fullName>
    </submittedName>
</protein>
<evidence type="ECO:0000313" key="3">
    <source>
        <dbReference type="Proteomes" id="UP001314170"/>
    </source>
</evidence>
<gene>
    <name evidence="2" type="ORF">DCAF_LOCUS27237</name>
</gene>
<reference evidence="2 3" key="1">
    <citation type="submission" date="2024-01" db="EMBL/GenBank/DDBJ databases">
        <authorList>
            <person name="Waweru B."/>
        </authorList>
    </citation>
    <scope>NUCLEOTIDE SEQUENCE [LARGE SCALE GENOMIC DNA]</scope>
</reference>
<sequence length="69" mass="7522">MRRKPKLQLRRAASKALPKMSNDDDSSKNESHESKELDDTPATKAIAKATGQKKSSSEAESSSDSSKDE</sequence>